<organism evidence="2 3">
    <name type="scientific">Rubrobacter marinus</name>
    <dbReference type="NCBI Taxonomy" id="2653852"/>
    <lineage>
        <taxon>Bacteria</taxon>
        <taxon>Bacillati</taxon>
        <taxon>Actinomycetota</taxon>
        <taxon>Rubrobacteria</taxon>
        <taxon>Rubrobacterales</taxon>
        <taxon>Rubrobacteraceae</taxon>
        <taxon>Rubrobacter</taxon>
    </lineage>
</organism>
<keyword evidence="3" id="KW-1185">Reference proteome</keyword>
<dbReference type="RefSeq" id="WP_166395697.1">
    <property type="nucleotide sequence ID" value="NZ_CP045121.1"/>
</dbReference>
<sequence>MGRLRSGESGYSLVEVMVSIIILSIAIIPMVSMFDVGLKAATRGGSYDQARALANERLEEIKALPFKNDTPQNDSVVETYPPGKKTLPGGRGFDSVVTTAYQDVNSAGEYRDSGKDDINPANDGKVRTTRMKVTVDVTWNGNSFTATGLVASGTR</sequence>
<dbReference type="AlphaFoldDB" id="A0A6G8PUZ5"/>
<keyword evidence="1" id="KW-0472">Membrane</keyword>
<reference evidence="2 3" key="1">
    <citation type="submission" date="2019-10" db="EMBL/GenBank/DDBJ databases">
        <title>Rubrobacter sp nov SCSIO 52915 isolated from a deep-sea sediment in the South China Sea.</title>
        <authorList>
            <person name="Chen R.W."/>
        </authorList>
    </citation>
    <scope>NUCLEOTIDE SEQUENCE [LARGE SCALE GENOMIC DNA]</scope>
    <source>
        <strain evidence="2 3">SCSIO 52915</strain>
    </source>
</reference>
<dbReference type="EMBL" id="CP045121">
    <property type="protein sequence ID" value="QIN78019.1"/>
    <property type="molecule type" value="Genomic_DNA"/>
</dbReference>
<dbReference type="Proteomes" id="UP000502706">
    <property type="component" value="Chromosome"/>
</dbReference>
<evidence type="ECO:0000313" key="3">
    <source>
        <dbReference type="Proteomes" id="UP000502706"/>
    </source>
</evidence>
<dbReference type="Pfam" id="PF07963">
    <property type="entry name" value="N_methyl"/>
    <property type="match status" value="1"/>
</dbReference>
<evidence type="ECO:0000256" key="1">
    <source>
        <dbReference type="SAM" id="Phobius"/>
    </source>
</evidence>
<accession>A0A6G8PUZ5</accession>
<dbReference type="NCBIfam" id="TIGR02532">
    <property type="entry name" value="IV_pilin_GFxxxE"/>
    <property type="match status" value="1"/>
</dbReference>
<proteinExistence type="predicted"/>
<protein>
    <submittedName>
        <fullName evidence="2">Prepilin-type N-terminal cleavage/methylation domain-containing protein</fullName>
    </submittedName>
</protein>
<gene>
    <name evidence="2" type="ORF">GBA65_05230</name>
</gene>
<keyword evidence="1" id="KW-0812">Transmembrane</keyword>
<keyword evidence="1" id="KW-1133">Transmembrane helix</keyword>
<evidence type="ECO:0000313" key="2">
    <source>
        <dbReference type="EMBL" id="QIN78019.1"/>
    </source>
</evidence>
<name>A0A6G8PUZ5_9ACTN</name>
<dbReference type="KEGG" id="rmar:GBA65_05230"/>
<dbReference type="InterPro" id="IPR012902">
    <property type="entry name" value="N_methyl_site"/>
</dbReference>
<feature type="transmembrane region" description="Helical" evidence="1">
    <location>
        <begin position="12"/>
        <end position="34"/>
    </location>
</feature>